<feature type="domain" description="Carrier" evidence="6">
    <location>
        <begin position="1777"/>
        <end position="1858"/>
    </location>
</feature>
<dbReference type="GO" id="GO:0004315">
    <property type="term" value="F:3-oxoacyl-[acyl-carrier-protein] synthase activity"/>
    <property type="evidence" value="ECO:0007669"/>
    <property type="project" value="InterPro"/>
</dbReference>
<dbReference type="InterPro" id="IPR018201">
    <property type="entry name" value="Ketoacyl_synth_AS"/>
</dbReference>
<dbReference type="InterPro" id="IPR001227">
    <property type="entry name" value="Ac_transferase_dom_sf"/>
</dbReference>
<evidence type="ECO:0000259" key="6">
    <source>
        <dbReference type="PROSITE" id="PS50075"/>
    </source>
</evidence>
<dbReference type="InterPro" id="IPR016039">
    <property type="entry name" value="Thiolase-like"/>
</dbReference>
<dbReference type="SMART" id="SM00825">
    <property type="entry name" value="PKS_KS"/>
    <property type="match status" value="1"/>
</dbReference>
<comment type="pathway">
    <text evidence="1">Lipid metabolism; fatty acid biosynthesis.</text>
</comment>
<dbReference type="InterPro" id="IPR020615">
    <property type="entry name" value="Thiolase_acyl_enz_int_AS"/>
</dbReference>
<evidence type="ECO:0000313" key="9">
    <source>
        <dbReference type="Proteomes" id="UP000253940"/>
    </source>
</evidence>
<dbReference type="EMBL" id="CP031222">
    <property type="protein sequence ID" value="AXI01740.1"/>
    <property type="molecule type" value="Genomic_DNA"/>
</dbReference>
<dbReference type="InterPro" id="IPR020841">
    <property type="entry name" value="PKS_Beta-ketoAc_synthase_dom"/>
</dbReference>
<dbReference type="Pfam" id="PF08659">
    <property type="entry name" value="KR"/>
    <property type="match status" value="1"/>
</dbReference>
<dbReference type="Gene3D" id="3.40.47.10">
    <property type="match status" value="1"/>
</dbReference>
<accession>A0A345P381</accession>
<dbReference type="InterPro" id="IPR036736">
    <property type="entry name" value="ACP-like_sf"/>
</dbReference>
<dbReference type="SUPFAM" id="SSF53901">
    <property type="entry name" value="Thiolase-like"/>
    <property type="match status" value="1"/>
</dbReference>
<dbReference type="SUPFAM" id="SSF52151">
    <property type="entry name" value="FabD/lysophospholipase-like"/>
    <property type="match status" value="1"/>
</dbReference>
<dbReference type="Pfam" id="PF00698">
    <property type="entry name" value="Acyl_transf_1"/>
    <property type="match status" value="1"/>
</dbReference>
<dbReference type="SUPFAM" id="SSF51412">
    <property type="entry name" value="Inosine monophosphate dehydrogenase (IMPDH)"/>
    <property type="match status" value="2"/>
</dbReference>
<dbReference type="InterPro" id="IPR016036">
    <property type="entry name" value="Malonyl_transacylase_ACP-bd"/>
</dbReference>
<dbReference type="InterPro" id="IPR014043">
    <property type="entry name" value="Acyl_transferase_dom"/>
</dbReference>
<dbReference type="UniPathway" id="UPA00094"/>
<dbReference type="KEGG" id="mbah:HYN46_01850"/>
<dbReference type="SUPFAM" id="SSF47336">
    <property type="entry name" value="ACP-like"/>
    <property type="match status" value="2"/>
</dbReference>
<keyword evidence="9" id="KW-1185">Reference proteome</keyword>
<dbReference type="InterPro" id="IPR057326">
    <property type="entry name" value="KR_dom"/>
</dbReference>
<evidence type="ECO:0000256" key="4">
    <source>
        <dbReference type="ARBA" id="ARBA00022553"/>
    </source>
</evidence>
<feature type="domain" description="Ketosynthase family 3 (KS3)" evidence="7">
    <location>
        <begin position="666"/>
        <end position="1108"/>
    </location>
</feature>
<dbReference type="InterPro" id="IPR013785">
    <property type="entry name" value="Aldolase_TIM"/>
</dbReference>
<dbReference type="PANTHER" id="PTHR43074:SF1">
    <property type="entry name" value="BETA-KETOACYL SYNTHASE FAMILY PROTEIN-RELATED"/>
    <property type="match status" value="1"/>
</dbReference>
<proteinExistence type="inferred from homology"/>
<evidence type="ECO:0000256" key="1">
    <source>
        <dbReference type="ARBA" id="ARBA00005194"/>
    </source>
</evidence>
<dbReference type="SMART" id="SM00822">
    <property type="entry name" value="PKS_KR"/>
    <property type="match status" value="1"/>
</dbReference>
<dbReference type="SUPFAM" id="SSF55048">
    <property type="entry name" value="Probable ACP-binding domain of malonyl-CoA ACP transacylase"/>
    <property type="match status" value="1"/>
</dbReference>
<dbReference type="Pfam" id="PF00550">
    <property type="entry name" value="PP-binding"/>
    <property type="match status" value="1"/>
</dbReference>
<protein>
    <submittedName>
        <fullName evidence="8">SDR family NAD(P)-dependent oxidoreductase</fullName>
    </submittedName>
</protein>
<dbReference type="SUPFAM" id="SSF51735">
    <property type="entry name" value="NAD(P)-binding Rossmann-fold domains"/>
    <property type="match status" value="2"/>
</dbReference>
<dbReference type="CDD" id="cd00833">
    <property type="entry name" value="PKS"/>
    <property type="match status" value="1"/>
</dbReference>
<dbReference type="InterPro" id="IPR016035">
    <property type="entry name" value="Acyl_Trfase/lysoPLipase"/>
</dbReference>
<dbReference type="PROSITE" id="PS50075">
    <property type="entry name" value="CARRIER"/>
    <property type="match status" value="1"/>
</dbReference>
<keyword evidence="3" id="KW-0596">Phosphopantetheine</keyword>
<dbReference type="Gene3D" id="3.20.20.70">
    <property type="entry name" value="Aldolase class I"/>
    <property type="match status" value="2"/>
</dbReference>
<dbReference type="OrthoDB" id="9778690at2"/>
<dbReference type="Gene3D" id="1.10.1200.10">
    <property type="entry name" value="ACP-like"/>
    <property type="match status" value="2"/>
</dbReference>
<dbReference type="InterPro" id="IPR009081">
    <property type="entry name" value="PP-bd_ACP"/>
</dbReference>
<dbReference type="Gene3D" id="3.40.366.10">
    <property type="entry name" value="Malonyl-Coenzyme A Acyl Carrier Protein, domain 2"/>
    <property type="match status" value="1"/>
</dbReference>
<gene>
    <name evidence="8" type="ORF">HYN46_01850</name>
</gene>
<dbReference type="InterPro" id="IPR014030">
    <property type="entry name" value="Ketoacyl_synth_N"/>
</dbReference>
<reference evidence="8 9" key="1">
    <citation type="submission" date="2018-07" db="EMBL/GenBank/DDBJ databases">
        <title>Genome sequencing of Moraxellaceae gen. HYN0046.</title>
        <authorList>
            <person name="Kim M."/>
            <person name="Yi H."/>
        </authorList>
    </citation>
    <scope>NUCLEOTIDE SEQUENCE [LARGE SCALE GENOMIC DNA]</scope>
    <source>
        <strain evidence="8 9">HYN0046</strain>
    </source>
</reference>
<evidence type="ECO:0000313" key="8">
    <source>
        <dbReference type="EMBL" id="AXI01740.1"/>
    </source>
</evidence>
<dbReference type="CDD" id="cd08953">
    <property type="entry name" value="KR_2_SDR_x"/>
    <property type="match status" value="1"/>
</dbReference>
<evidence type="ECO:0000256" key="3">
    <source>
        <dbReference type="ARBA" id="ARBA00022450"/>
    </source>
</evidence>
<dbReference type="Gene3D" id="3.40.50.720">
    <property type="entry name" value="NAD(P)-binding Rossmann-like Domain"/>
    <property type="match status" value="1"/>
</dbReference>
<evidence type="ECO:0000256" key="5">
    <source>
        <dbReference type="ARBA" id="ARBA00022679"/>
    </source>
</evidence>
<comment type="similarity">
    <text evidence="2">Belongs to the short-chain dehydrogenases/reductases (SDR) family.</text>
</comment>
<keyword evidence="4" id="KW-0597">Phosphoprotein</keyword>
<dbReference type="InterPro" id="IPR052568">
    <property type="entry name" value="PKS-FAS_Synthase"/>
</dbReference>
<dbReference type="InterPro" id="IPR036291">
    <property type="entry name" value="NAD(P)-bd_dom_sf"/>
</dbReference>
<keyword evidence="5" id="KW-0808">Transferase</keyword>
<dbReference type="GO" id="GO:0006633">
    <property type="term" value="P:fatty acid biosynthetic process"/>
    <property type="evidence" value="ECO:0007669"/>
    <property type="project" value="UniProtKB-UniPathway"/>
</dbReference>
<sequence>MQRMSKDLSKERLPLPEFVPSAARLLAITPFEIPDLPLARILCKHDVASAIDIGRDATLWPDLLHKVTQEHLAGLGLRIPDGVVVDGLELPKSVQFLIVAEQVDLPSSWLAVPRLAQVCSVEAAQDAVENGALGLIAKGQESGGLSGAESSFVLLQRLVEWVGNREIPVWCQGGIGLHTAAAAFAGGATGIVLDAVLAPFAESSLGPELKKRILDLDGSEVRCLSGYQVLTKKHLQSSVLDHLTVEDVRAGLLETGEDQLLAIGQDAALARAVSAKCSSIEVLINTLRTRIAGQLHQAQSLSVFAEGNAWATSHGTRYPIAQGPMTRVSDTAAFSAAVADAGGLPFTALSLMNEASSRDLLEATRQQVGDQPWGVGVLGFADRAILDPQLALIREFKPSVLLLAGGRPSQARPFIEMGIATYLHVPSPGLLDLFLKEGATHFVFEGRECGGHVGPRYSFVLWEQVLHYLTEYEHPERLHILFAGGIHDARSSAMVAAIAAPLAARGAKVGILMGTAYIATAEAVSAGAVLADFQSRALAGSTTALVETAPGHAIRCIPSGFMTLFANEKSRLQQQGVDQKQAWKQLEDLTVGRLRIATKGVDRVNGQLVAVSSQIQSDEGMYMIGQVIAMKSAVTTIAELHQEVTTGAVAYLNALTPPELIPAHQAEPIAIVGMACLYPGSPDLESYWENILSERDLVTEVPEERWSVSQYYRGANAPADKSVSKWGGFIPDTPFDPLKFGIPPASLAAIEPVQLLSLEVAGQALRDAGYEQRWFDREKTSVIFGAEAGMDLSSQYTFRNLWQQYGGDIPPELANTLPKLTEDSFPGMLVNVISGRIANRLGLGGVNYAVTSACASSLTAIELAVKELRAHTSEMVLAGGADFHNGINDYLMFSSVGALSAKGRCRSFDNEADGIALGEGVGVVVLKRLADAKRDGDRIYAVIDGIAGSSDGKGLGLTAPRKEGQKRSLERAYWQAGILPADIGLVEAHGTGTVVGDRTELQTLTEVYSAGGALAGQAGLGSVKSQIGHTKCAAGVAGLIKIAKALHHRVLPGTQSITSPNDWYQPSSSPFNLNSQARPWLAPSHTAARAAVSAFGFGGANFHAVLSAWPAHQSVYGALRFPAELFAVRGHSLADATNTLGRLSTLITASSSALYLRDLAVTLWEAGSGPVQLAFVAGSLEQLQSKISGALTQSRDQGISYRDANAANGKLAYLFSGQGSQYPGMLRELFVYFPELQDILAVGAEHVPILYPNTAYDDATHAEQQRKLTDTRQAQPALGLVEYAAFRWLSNFGLKPDMAAGHSYGELAALATAGAFDVETLIKLSQARANAMVSVECNDPGKMAAVSLDATALEHLLTDFSTVVLANQNSPTQTVISGPSPDVLSAMAHLKAHGVACRQIETACAFHSPQMIGASQRYADVLENYEIGELQWPVYSNLTAAPYDSAAVNIRTTLSAHISHPVRFVAEIERMYADGARVFLEIGPRTVLTRLVGRILKDKPHTTIAIDHDHKGLKGLFESLAQLATLLPDFDASALYKGRATVIDLDQPQVLSASTWMVNGGRAWPLKGKAPAHAGVVTLNPVIQVAAGSVVQHAVAQVSSTPNADEQAIVSYLNNMRDMVHAQRDVLLGFFGAPTTVRAPAPSPTLAVPVLPTVTAPIEVVAPSSAMPSSQDHRSILLALVSDRTGYPSEMLDLDLDLEADLSIDSIKRLEIIGELSQKLSLRSALGTGADALLEQLATQKTLRAVLDWLKQHLPDAQVPTDRATETTAAPAVKTPQPVAEILLAIVSDCTGYPVEALDLDLDLEADLSIDSIKRLEIVGQLLNQLNAAGGADRDAMLDHLAACKTLKAMLDWLQDSHQSTNQPTTNALVKENAADAIPFERYILRSQTIEPQKSATLNLSGLRFLMTNDGLGIATLLVPRLEQLGARVQLVDFTNGVELIPELTEIDGLIHLWSINPQSQIDDIKRFFTATRTALLHKMRHLLVLTGLGGDFSATSPDYVRGGGMAGMIKSLSREFTELRAHWVDVDTHEAPDILAGYIESELHSADALPEVAWRQGHRRQLNILHSELDPASIANLPLNRESVVLLTGGARGITALVAVELARRYQCHVELVGRSAPPQDVESEATRGISDQRLLRQALLAEDKTRKPAEVERLARRLLADRDFRATLAAVRAAGSTVNYTALDVRDDQIFSDFITSIYHQRGRIDGVIHGAGVVEDKLVRDKSDESFSRVFDTKVKGAVILSQHIRKDVGFVVFFSSVASAFGNRGQVDYATANDVLDKLAHHWQSQIDGRVLSVNWGPWADTGMVSESLKNEYARKGIGLIPQQQGVAALLAELGSQSIETQIVLMSGRPESFAGETRKAKLVEI</sequence>
<dbReference type="Proteomes" id="UP000253940">
    <property type="component" value="Chromosome"/>
</dbReference>
<dbReference type="Pfam" id="PF02801">
    <property type="entry name" value="Ketoacyl-synt_C"/>
    <property type="match status" value="1"/>
</dbReference>
<dbReference type="Pfam" id="PF00109">
    <property type="entry name" value="ketoacyl-synt"/>
    <property type="match status" value="1"/>
</dbReference>
<dbReference type="InterPro" id="IPR014031">
    <property type="entry name" value="Ketoacyl_synth_C"/>
</dbReference>
<dbReference type="Pfam" id="PF03060">
    <property type="entry name" value="NMO"/>
    <property type="match status" value="1"/>
</dbReference>
<evidence type="ECO:0000256" key="2">
    <source>
        <dbReference type="ARBA" id="ARBA00006484"/>
    </source>
</evidence>
<evidence type="ECO:0000259" key="7">
    <source>
        <dbReference type="PROSITE" id="PS52004"/>
    </source>
</evidence>
<dbReference type="RefSeq" id="WP_114897850.1">
    <property type="nucleotide sequence ID" value="NZ_CP031222.1"/>
</dbReference>
<dbReference type="PROSITE" id="PS00606">
    <property type="entry name" value="KS3_1"/>
    <property type="match status" value="1"/>
</dbReference>
<dbReference type="PROSITE" id="PS52004">
    <property type="entry name" value="KS3_2"/>
    <property type="match status" value="1"/>
</dbReference>
<dbReference type="PANTHER" id="PTHR43074">
    <property type="entry name" value="OMEGA-3 POLYUNSATURATED FATTY ACID SYNTHASE PFAB-RELATED"/>
    <property type="match status" value="1"/>
</dbReference>
<organism evidence="8 9">
    <name type="scientific">Aquirhabdus parva</name>
    <dbReference type="NCBI Taxonomy" id="2283318"/>
    <lineage>
        <taxon>Bacteria</taxon>
        <taxon>Pseudomonadati</taxon>
        <taxon>Pseudomonadota</taxon>
        <taxon>Gammaproteobacteria</taxon>
        <taxon>Moraxellales</taxon>
        <taxon>Moraxellaceae</taxon>
        <taxon>Aquirhabdus</taxon>
    </lineage>
</organism>
<dbReference type="InterPro" id="IPR013968">
    <property type="entry name" value="PKS_KR"/>
</dbReference>
<dbReference type="PROSITE" id="PS00098">
    <property type="entry name" value="THIOLASE_1"/>
    <property type="match status" value="1"/>
</dbReference>
<dbReference type="SMART" id="SM00827">
    <property type="entry name" value="PKS_AT"/>
    <property type="match status" value="1"/>
</dbReference>
<name>A0A345P381_9GAMM</name>